<keyword evidence="1" id="KW-0614">Plasmid</keyword>
<sequence>MISMSDLYEPLEFVFCGFRKGDAGLFISVATLRDGVLGREMYFSKGKSKRRWVVGGIYSGASFSDNGAKGLDDAHYVKAWEVQGDKIEWQAKSEQAEALARSEKLEADDRKRNELEELMLPIRKQYGALTKRRDRAGAAALEEAVLRALRAPIRKAEEK</sequence>
<dbReference type="AlphaFoldDB" id="A0A125S031"/>
<organism evidence="1">
    <name type="scientific">Enterobacter cloacae</name>
    <dbReference type="NCBI Taxonomy" id="550"/>
    <lineage>
        <taxon>Bacteria</taxon>
        <taxon>Pseudomonadati</taxon>
        <taxon>Pseudomonadota</taxon>
        <taxon>Gammaproteobacteria</taxon>
        <taxon>Enterobacterales</taxon>
        <taxon>Enterobacteriaceae</taxon>
        <taxon>Enterobacter</taxon>
        <taxon>Enterobacter cloacae complex</taxon>
    </lineage>
</organism>
<evidence type="ECO:0000313" key="1">
    <source>
        <dbReference type="EMBL" id="AMD83367.1"/>
    </source>
</evidence>
<protein>
    <submittedName>
        <fullName evidence="1">Uncharacterized protein</fullName>
    </submittedName>
</protein>
<proteinExistence type="predicted"/>
<reference evidence="1" key="1">
    <citation type="submission" date="2015-05" db="EMBL/GenBank/DDBJ databases">
        <title>Sequence of pEcl-Gr4873.</title>
        <authorList>
            <person name="Papagiannitsis C.C."/>
            <person name="Dolejska M."/>
            <person name="Izdebski R."/>
            <person name="Dobiasova H."/>
            <person name="Hrabak J."/>
            <person name="Gniadkowski M."/>
        </authorList>
    </citation>
    <scope>NUCLEOTIDE SEQUENCE</scope>
    <source>
        <strain evidence="1">Ecl4873</strain>
        <plasmid evidence="1">pEcl-Gr4873</plasmid>
    </source>
</reference>
<geneLocation type="plasmid" evidence="1">
    <name>pEcl-Gr4873</name>
</geneLocation>
<name>A0A125S031_ENTCL</name>
<dbReference type="EMBL" id="KR559890">
    <property type="protein sequence ID" value="AMD83367.1"/>
    <property type="molecule type" value="Genomic_DNA"/>
</dbReference>
<accession>A0A125S031</accession>